<dbReference type="EC" id="3.5.1.42" evidence="2"/>
<dbReference type="InterPro" id="IPR036653">
    <property type="entry name" value="CinA-like_C"/>
</dbReference>
<dbReference type="NCBIfam" id="TIGR00199">
    <property type="entry name" value="PncC_domain"/>
    <property type="match status" value="1"/>
</dbReference>
<comment type="caution">
    <text evidence="2">The sequence shown here is derived from an EMBL/GenBank/DDBJ whole genome shotgun (WGS) entry which is preliminary data.</text>
</comment>
<dbReference type="RefSeq" id="WP_209896665.1">
    <property type="nucleotide sequence ID" value="NZ_JAGGMR010000001.1"/>
</dbReference>
<dbReference type="EMBL" id="JAGGMR010000001">
    <property type="protein sequence ID" value="MBP2193403.1"/>
    <property type="molecule type" value="Genomic_DNA"/>
</dbReference>
<dbReference type="Pfam" id="PF02464">
    <property type="entry name" value="CinA"/>
    <property type="match status" value="1"/>
</dbReference>
<name>A0ABS4QQL5_9NOCA</name>
<organism evidence="2 3">
    <name type="scientific">Nocardia goodfellowii</name>
    <dbReference type="NCBI Taxonomy" id="882446"/>
    <lineage>
        <taxon>Bacteria</taxon>
        <taxon>Bacillati</taxon>
        <taxon>Actinomycetota</taxon>
        <taxon>Actinomycetes</taxon>
        <taxon>Mycobacteriales</taxon>
        <taxon>Nocardiaceae</taxon>
        <taxon>Nocardia</taxon>
    </lineage>
</organism>
<keyword evidence="2" id="KW-0378">Hydrolase</keyword>
<proteinExistence type="predicted"/>
<dbReference type="Proteomes" id="UP001519325">
    <property type="component" value="Unassembled WGS sequence"/>
</dbReference>
<dbReference type="InterPro" id="IPR008136">
    <property type="entry name" value="CinA_C"/>
</dbReference>
<evidence type="ECO:0000259" key="1">
    <source>
        <dbReference type="Pfam" id="PF02464"/>
    </source>
</evidence>
<accession>A0ABS4QQL5</accession>
<dbReference type="SUPFAM" id="SSF142433">
    <property type="entry name" value="CinA-like"/>
    <property type="match status" value="1"/>
</dbReference>
<gene>
    <name evidence="2" type="ORF">BJ987_006304</name>
</gene>
<sequence>MNAVTEHLAALAADSGLTIAVAESLTAGNLAAALGAAPDSGAWFRGGIVAYSATVKHDLLKVPPGPVVSEPAARAMADNTRTLLDATLVVAVTGAGGPDSQDGEPPGSVWFAISTPDGTSATHRQFDGEPGEVLDQTVTLALDLLLEAAKTHA</sequence>
<protein>
    <submittedName>
        <fullName evidence="2">Nicotinamide-nucleotide amidase</fullName>
        <ecNumber evidence="2">3.5.1.42</ecNumber>
    </submittedName>
</protein>
<evidence type="ECO:0000313" key="3">
    <source>
        <dbReference type="Proteomes" id="UP001519325"/>
    </source>
</evidence>
<feature type="domain" description="CinA C-terminal" evidence="1">
    <location>
        <begin position="3"/>
        <end position="147"/>
    </location>
</feature>
<reference evidence="2 3" key="1">
    <citation type="submission" date="2021-03" db="EMBL/GenBank/DDBJ databases">
        <title>Sequencing the genomes of 1000 actinobacteria strains.</title>
        <authorList>
            <person name="Klenk H.-P."/>
        </authorList>
    </citation>
    <scope>NUCLEOTIDE SEQUENCE [LARGE SCALE GENOMIC DNA]</scope>
    <source>
        <strain evidence="2 3">DSM 45516</strain>
    </source>
</reference>
<dbReference type="Gene3D" id="3.90.950.20">
    <property type="entry name" value="CinA-like"/>
    <property type="match status" value="1"/>
</dbReference>
<dbReference type="GO" id="GO:0019159">
    <property type="term" value="F:nicotinamide-nucleotide amidase activity"/>
    <property type="evidence" value="ECO:0007669"/>
    <property type="project" value="UniProtKB-EC"/>
</dbReference>
<keyword evidence="3" id="KW-1185">Reference proteome</keyword>
<evidence type="ECO:0000313" key="2">
    <source>
        <dbReference type="EMBL" id="MBP2193403.1"/>
    </source>
</evidence>